<accession>A0A915L3M6</accession>
<sequence>MGELKSPLTAHSKPNFRGHVFVVFDVEKILTNQLYIHKKTKMNIQNQNAAHLPRFVQLGLPTGYTIMFDILAATPDDWTTFNEFVSPPKTIVIGFDQADD</sequence>
<keyword evidence="1" id="KW-1185">Reference proteome</keyword>
<evidence type="ECO:0000313" key="2">
    <source>
        <dbReference type="WBParaSite" id="nRc.2.0.1.t45679-RA"/>
    </source>
</evidence>
<dbReference type="AlphaFoldDB" id="A0A915L3M6"/>
<protein>
    <submittedName>
        <fullName evidence="2">Uncharacterized protein</fullName>
    </submittedName>
</protein>
<dbReference type="WBParaSite" id="nRc.2.0.1.t45679-RA">
    <property type="protein sequence ID" value="nRc.2.0.1.t45679-RA"/>
    <property type="gene ID" value="nRc.2.0.1.g45679"/>
</dbReference>
<reference evidence="2" key="1">
    <citation type="submission" date="2022-11" db="UniProtKB">
        <authorList>
            <consortium name="WormBaseParasite"/>
        </authorList>
    </citation>
    <scope>IDENTIFICATION</scope>
</reference>
<evidence type="ECO:0000313" key="1">
    <source>
        <dbReference type="Proteomes" id="UP000887565"/>
    </source>
</evidence>
<dbReference type="Proteomes" id="UP000887565">
    <property type="component" value="Unplaced"/>
</dbReference>
<organism evidence="1 2">
    <name type="scientific">Romanomermis culicivorax</name>
    <name type="common">Nematode worm</name>
    <dbReference type="NCBI Taxonomy" id="13658"/>
    <lineage>
        <taxon>Eukaryota</taxon>
        <taxon>Metazoa</taxon>
        <taxon>Ecdysozoa</taxon>
        <taxon>Nematoda</taxon>
        <taxon>Enoplea</taxon>
        <taxon>Dorylaimia</taxon>
        <taxon>Mermithida</taxon>
        <taxon>Mermithoidea</taxon>
        <taxon>Mermithidae</taxon>
        <taxon>Romanomermis</taxon>
    </lineage>
</organism>
<name>A0A915L3M6_ROMCU</name>
<proteinExistence type="predicted"/>